<evidence type="ECO:0000313" key="7">
    <source>
        <dbReference type="Proteomes" id="UP001500051"/>
    </source>
</evidence>
<dbReference type="SUPFAM" id="SSF51735">
    <property type="entry name" value="NAD(P)-binding Rossmann-fold domains"/>
    <property type="match status" value="1"/>
</dbReference>
<evidence type="ECO:0000259" key="4">
    <source>
        <dbReference type="Pfam" id="PF03446"/>
    </source>
</evidence>
<dbReference type="EMBL" id="BAAAYX010000020">
    <property type="protein sequence ID" value="GAA3714948.1"/>
    <property type="molecule type" value="Genomic_DNA"/>
</dbReference>
<keyword evidence="7" id="KW-1185">Reference proteome</keyword>
<feature type="domain" description="6-phosphogluconate dehydrogenase NADP-binding" evidence="4">
    <location>
        <begin position="8"/>
        <end position="167"/>
    </location>
</feature>
<comment type="caution">
    <text evidence="6">The sequence shown here is derived from an EMBL/GenBank/DDBJ whole genome shotgun (WGS) entry which is preliminary data.</text>
</comment>
<evidence type="ECO:0000259" key="5">
    <source>
        <dbReference type="Pfam" id="PF14833"/>
    </source>
</evidence>
<dbReference type="InterPro" id="IPR006115">
    <property type="entry name" value="6PGDH_NADP-bd"/>
</dbReference>
<dbReference type="Pfam" id="PF14833">
    <property type="entry name" value="NAD_binding_11"/>
    <property type="match status" value="1"/>
</dbReference>
<dbReference type="RefSeq" id="WP_344814012.1">
    <property type="nucleotide sequence ID" value="NZ_BAAAYX010000020.1"/>
</dbReference>
<dbReference type="Proteomes" id="UP001500051">
    <property type="component" value="Unassembled WGS sequence"/>
</dbReference>
<evidence type="ECO:0000256" key="1">
    <source>
        <dbReference type="ARBA" id="ARBA00009080"/>
    </source>
</evidence>
<dbReference type="PIRSF" id="PIRSF000103">
    <property type="entry name" value="HIBADH"/>
    <property type="match status" value="1"/>
</dbReference>
<accession>A0ABP7EBN3</accession>
<dbReference type="SUPFAM" id="SSF48179">
    <property type="entry name" value="6-phosphogluconate dehydrogenase C-terminal domain-like"/>
    <property type="match status" value="1"/>
</dbReference>
<reference evidence="7" key="1">
    <citation type="journal article" date="2019" name="Int. J. Syst. Evol. Microbiol.">
        <title>The Global Catalogue of Microorganisms (GCM) 10K type strain sequencing project: providing services to taxonomists for standard genome sequencing and annotation.</title>
        <authorList>
            <consortium name="The Broad Institute Genomics Platform"/>
            <consortium name="The Broad Institute Genome Sequencing Center for Infectious Disease"/>
            <person name="Wu L."/>
            <person name="Ma J."/>
        </authorList>
    </citation>
    <scope>NUCLEOTIDE SEQUENCE [LARGE SCALE GENOMIC DNA]</scope>
    <source>
        <strain evidence="7">JCM 16548</strain>
    </source>
</reference>
<dbReference type="InterPro" id="IPR002204">
    <property type="entry name" value="3-OH-isobutyrate_DH-rel_CS"/>
</dbReference>
<feature type="domain" description="3-hydroxyisobutyrate dehydrogenase-like NAD-binding" evidence="5">
    <location>
        <begin position="176"/>
        <end position="289"/>
    </location>
</feature>
<proteinExistence type="inferred from homology"/>
<evidence type="ECO:0000256" key="2">
    <source>
        <dbReference type="ARBA" id="ARBA00023002"/>
    </source>
</evidence>
<keyword evidence="3" id="KW-0520">NAD</keyword>
<sequence length="298" mass="30199">MTTTVSSRVGFLGLGVMGQPMALRLVRAGVGLVVWNRTPDRCDPVVAAGARAVDTVTEVAADCATVVVMLADEFAVDQVLDPGGPGFADLVRDRLLIMMGTYPPAYSVALQAAVRAAGGSYVEAPVSGSRAAAEAGALVAMLAGDDPSVLARTQELLASVAARVVPCGPVPSALLTKLTVNSYIITMLTGLAEAVHLGDRLGIERRRLTEVLLGGTLASPVLATKLEKLAAGDHSAQAAIADVAKNTGLITTAAARAGAAAPLAEVCHRLFADAVDLGLGGDDLIAVISSLEARAGSL</sequence>
<dbReference type="Pfam" id="PF03446">
    <property type="entry name" value="NAD_binding_2"/>
    <property type="match status" value="1"/>
</dbReference>
<gene>
    <name evidence="6" type="ORF">GCM10022204_37780</name>
</gene>
<dbReference type="InterPro" id="IPR051265">
    <property type="entry name" value="HIBADH-related_NP60_sf"/>
</dbReference>
<organism evidence="6 7">
    <name type="scientific">Microlunatus aurantiacus</name>
    <dbReference type="NCBI Taxonomy" id="446786"/>
    <lineage>
        <taxon>Bacteria</taxon>
        <taxon>Bacillati</taxon>
        <taxon>Actinomycetota</taxon>
        <taxon>Actinomycetes</taxon>
        <taxon>Propionibacteriales</taxon>
        <taxon>Propionibacteriaceae</taxon>
        <taxon>Microlunatus</taxon>
    </lineage>
</organism>
<comment type="similarity">
    <text evidence="1">Belongs to the HIBADH-related family.</text>
</comment>
<dbReference type="InterPro" id="IPR013328">
    <property type="entry name" value="6PGD_dom2"/>
</dbReference>
<dbReference type="InterPro" id="IPR029154">
    <property type="entry name" value="HIBADH-like_NADP-bd"/>
</dbReference>
<dbReference type="Gene3D" id="3.40.50.720">
    <property type="entry name" value="NAD(P)-binding Rossmann-like Domain"/>
    <property type="match status" value="1"/>
</dbReference>
<dbReference type="PANTHER" id="PTHR43580:SF2">
    <property type="entry name" value="CYTOKINE-LIKE NUCLEAR FACTOR N-PAC"/>
    <property type="match status" value="1"/>
</dbReference>
<dbReference type="PROSITE" id="PS00895">
    <property type="entry name" value="3_HYDROXYISOBUT_DH"/>
    <property type="match status" value="1"/>
</dbReference>
<dbReference type="InterPro" id="IPR036291">
    <property type="entry name" value="NAD(P)-bd_dom_sf"/>
</dbReference>
<name>A0ABP7EBN3_9ACTN</name>
<dbReference type="PANTHER" id="PTHR43580">
    <property type="entry name" value="OXIDOREDUCTASE GLYR1-RELATED"/>
    <property type="match status" value="1"/>
</dbReference>
<evidence type="ECO:0000313" key="6">
    <source>
        <dbReference type="EMBL" id="GAA3714948.1"/>
    </source>
</evidence>
<dbReference type="InterPro" id="IPR015815">
    <property type="entry name" value="HIBADH-related"/>
</dbReference>
<protein>
    <submittedName>
        <fullName evidence="6">NAD(P)-dependent oxidoreductase</fullName>
    </submittedName>
</protein>
<evidence type="ECO:0000256" key="3">
    <source>
        <dbReference type="ARBA" id="ARBA00023027"/>
    </source>
</evidence>
<keyword evidence="2" id="KW-0560">Oxidoreductase</keyword>
<dbReference type="Gene3D" id="1.10.1040.10">
    <property type="entry name" value="N-(1-d-carboxylethyl)-l-norvaline Dehydrogenase, domain 2"/>
    <property type="match status" value="1"/>
</dbReference>
<dbReference type="InterPro" id="IPR008927">
    <property type="entry name" value="6-PGluconate_DH-like_C_sf"/>
</dbReference>